<evidence type="ECO:0000256" key="2">
    <source>
        <dbReference type="ARBA" id="ARBA00005814"/>
    </source>
</evidence>
<protein>
    <submittedName>
        <fullName evidence="12">ATP-binding cassette sub-family G member 4-like</fullName>
    </submittedName>
</protein>
<keyword evidence="6" id="KW-0067">ATP-binding</keyword>
<evidence type="ECO:0000256" key="1">
    <source>
        <dbReference type="ARBA" id="ARBA00004141"/>
    </source>
</evidence>
<dbReference type="PANTHER" id="PTHR48041:SF78">
    <property type="entry name" value="ABC TRANSPORTER EXPRESSED IN TRACHEA, ISOFORM A"/>
    <property type="match status" value="1"/>
</dbReference>
<evidence type="ECO:0000256" key="8">
    <source>
        <dbReference type="ARBA" id="ARBA00023136"/>
    </source>
</evidence>
<keyword evidence="8 9" id="KW-0472">Membrane</keyword>
<proteinExistence type="inferred from homology"/>
<dbReference type="InterPro" id="IPR003593">
    <property type="entry name" value="AAA+_ATPase"/>
</dbReference>
<evidence type="ECO:0000256" key="7">
    <source>
        <dbReference type="ARBA" id="ARBA00022989"/>
    </source>
</evidence>
<evidence type="ECO:0000256" key="6">
    <source>
        <dbReference type="ARBA" id="ARBA00022840"/>
    </source>
</evidence>
<keyword evidence="11" id="KW-1185">Reference proteome</keyword>
<sequence>MSGVVEHGKLTVIMGPSGAGKSSLMNILSGYKYNSHLIMDIVESLGLGNCLNVSACKLSGGQRKRLAIAQELISDPAVLFLDEPTRNWPHFPLEREVLLREQLNSWYRLFSYYMAKTFADIPLQSLGLLIGAGCSMEVCLCGFISQTGVFLAPVMTTPMLLFSGYFIPVNSIPSYLRWFSYFSIIRYGFLGGIQTLYGFDRGKLKCANPQRCMFPTGHDVLDNMGALDIEFYTNFAVLCIFCVLLRIAAFFALKLYLNRTND</sequence>
<feature type="transmembrane region" description="Helical" evidence="9">
    <location>
        <begin position="231"/>
        <end position="257"/>
    </location>
</feature>
<dbReference type="SMART" id="SM00382">
    <property type="entry name" value="AAA"/>
    <property type="match status" value="1"/>
</dbReference>
<reference evidence="12" key="1">
    <citation type="submission" date="2025-08" db="UniProtKB">
        <authorList>
            <consortium name="RefSeq"/>
        </authorList>
    </citation>
    <scope>IDENTIFICATION</scope>
</reference>
<dbReference type="Proteomes" id="UP000515154">
    <property type="component" value="Unplaced"/>
</dbReference>
<dbReference type="InterPro" id="IPR013525">
    <property type="entry name" value="ABC2_TM"/>
</dbReference>
<keyword evidence="5" id="KW-0547">Nucleotide-binding</keyword>
<keyword evidence="4 9" id="KW-0812">Transmembrane</keyword>
<evidence type="ECO:0000256" key="3">
    <source>
        <dbReference type="ARBA" id="ARBA00022448"/>
    </source>
</evidence>
<dbReference type="InterPro" id="IPR050352">
    <property type="entry name" value="ABCG_transporters"/>
</dbReference>
<dbReference type="AlphaFoldDB" id="A0A6P7U0J2"/>
<keyword evidence="7 9" id="KW-1133">Transmembrane helix</keyword>
<comment type="subcellular location">
    <subcellularLocation>
        <location evidence="1">Membrane</location>
        <topology evidence="1">Multi-pass membrane protein</topology>
    </subcellularLocation>
</comment>
<feature type="transmembrane region" description="Helical" evidence="9">
    <location>
        <begin position="143"/>
        <end position="167"/>
    </location>
</feature>
<comment type="similarity">
    <text evidence="2">Belongs to the ABC transporter superfamily. ABCG family. Eye pigment precursor importer (TC 3.A.1.204) subfamily.</text>
</comment>
<accession>A0A6P7U0J2</accession>
<name>A0A6P7U0J2_9MOLL</name>
<evidence type="ECO:0000256" key="5">
    <source>
        <dbReference type="ARBA" id="ARBA00022741"/>
    </source>
</evidence>
<evidence type="ECO:0000313" key="12">
    <source>
        <dbReference type="RefSeq" id="XP_029654491.1"/>
    </source>
</evidence>
<evidence type="ECO:0000313" key="11">
    <source>
        <dbReference type="Proteomes" id="UP000515154"/>
    </source>
</evidence>
<dbReference type="GO" id="GO:0005886">
    <property type="term" value="C:plasma membrane"/>
    <property type="evidence" value="ECO:0007669"/>
    <property type="project" value="TreeGrafter"/>
</dbReference>
<organism evidence="11 12">
    <name type="scientific">Octopus sinensis</name>
    <name type="common">East Asian common octopus</name>
    <dbReference type="NCBI Taxonomy" id="2607531"/>
    <lineage>
        <taxon>Eukaryota</taxon>
        <taxon>Metazoa</taxon>
        <taxon>Spiralia</taxon>
        <taxon>Lophotrochozoa</taxon>
        <taxon>Mollusca</taxon>
        <taxon>Cephalopoda</taxon>
        <taxon>Coleoidea</taxon>
        <taxon>Octopodiformes</taxon>
        <taxon>Octopoda</taxon>
        <taxon>Incirrata</taxon>
        <taxon>Octopodidae</taxon>
        <taxon>Octopus</taxon>
    </lineage>
</organism>
<evidence type="ECO:0000256" key="9">
    <source>
        <dbReference type="SAM" id="Phobius"/>
    </source>
</evidence>
<dbReference type="SUPFAM" id="SSF52540">
    <property type="entry name" value="P-loop containing nucleoside triphosphate hydrolases"/>
    <property type="match status" value="1"/>
</dbReference>
<feature type="transmembrane region" description="Helical" evidence="9">
    <location>
        <begin position="179"/>
        <end position="199"/>
    </location>
</feature>
<dbReference type="GO" id="GO:0016887">
    <property type="term" value="F:ATP hydrolysis activity"/>
    <property type="evidence" value="ECO:0007669"/>
    <property type="project" value="InterPro"/>
</dbReference>
<dbReference type="Pfam" id="PF00005">
    <property type="entry name" value="ABC_tran"/>
    <property type="match status" value="2"/>
</dbReference>
<evidence type="ECO:0000256" key="4">
    <source>
        <dbReference type="ARBA" id="ARBA00022692"/>
    </source>
</evidence>
<dbReference type="InterPro" id="IPR003439">
    <property type="entry name" value="ABC_transporter-like_ATP-bd"/>
</dbReference>
<dbReference type="Gene3D" id="3.40.50.300">
    <property type="entry name" value="P-loop containing nucleotide triphosphate hydrolases"/>
    <property type="match status" value="2"/>
</dbReference>
<dbReference type="InterPro" id="IPR027417">
    <property type="entry name" value="P-loop_NTPase"/>
</dbReference>
<feature type="domain" description="AAA+ ATPase" evidence="10">
    <location>
        <begin position="7"/>
        <end position="142"/>
    </location>
</feature>
<keyword evidence="3" id="KW-0813">Transport</keyword>
<dbReference type="Pfam" id="PF01061">
    <property type="entry name" value="ABC2_membrane"/>
    <property type="match status" value="1"/>
</dbReference>
<evidence type="ECO:0000259" key="10">
    <source>
        <dbReference type="SMART" id="SM00382"/>
    </source>
</evidence>
<gene>
    <name evidence="12" type="primary">LOC115227927</name>
</gene>
<dbReference type="PANTHER" id="PTHR48041">
    <property type="entry name" value="ABC TRANSPORTER G FAMILY MEMBER 28"/>
    <property type="match status" value="1"/>
</dbReference>
<dbReference type="RefSeq" id="XP_029654491.1">
    <property type="nucleotide sequence ID" value="XM_029798631.1"/>
</dbReference>
<dbReference type="GO" id="GO:0140359">
    <property type="term" value="F:ABC-type transporter activity"/>
    <property type="evidence" value="ECO:0007669"/>
    <property type="project" value="InterPro"/>
</dbReference>
<dbReference type="KEGG" id="osn:115227927"/>
<dbReference type="GO" id="GO:0005524">
    <property type="term" value="F:ATP binding"/>
    <property type="evidence" value="ECO:0007669"/>
    <property type="project" value="UniProtKB-KW"/>
</dbReference>